<sequence>MYRGYLLSSVLSLATYSAGTVAQICQPTLLGQTTQWTIHSQSQLDTISKQCTTLLGNVEIASNYTGPFTVSGVSNITGVLSAANTIGARNNITVVELPDVLYLGGISFLGTDTTAISILNATEIGTISLTGANATSFSAPLLQSAGDINLDGGFPELDLGQLTTVTSELNICSQPGCAPTQGPPLRVDLPGLQRASGMQIVGTIASLSMPELTQAYRDPSADDESILPGLYIGNYGDAVSIDLPSLTNVTGKLALSGAISQFSVPLLQSTEAAIEIDSSTSLDVYFHLMSASTIDLSGNISSAQFPALSSANSITIDSEDNIDCGSYEEAKERIQDAPGFNERGTGVFRCSGASPGNGVGDGMSPGAIAAVVFGAVASVAGLVCGLRWVNVWRTKKGTSAQSSTIDLQDQAQQRPRTPPPPYHPPPYTP</sequence>
<feature type="chain" id="PRO_5043971976" evidence="3">
    <location>
        <begin position="23"/>
        <end position="429"/>
    </location>
</feature>
<dbReference type="EMBL" id="BLJY01000007">
    <property type="protein sequence ID" value="GFF17801.1"/>
    <property type="molecule type" value="Genomic_DNA"/>
</dbReference>
<comment type="caution">
    <text evidence="4">The sequence shown here is derived from an EMBL/GenBank/DDBJ whole genome shotgun (WGS) entry which is preliminary data.</text>
</comment>
<feature type="transmembrane region" description="Helical" evidence="2">
    <location>
        <begin position="367"/>
        <end position="389"/>
    </location>
</feature>
<keyword evidence="2" id="KW-0472">Membrane</keyword>
<keyword evidence="3" id="KW-0732">Signal</keyword>
<protein>
    <submittedName>
        <fullName evidence="4">Uncharacterized protein</fullName>
    </submittedName>
</protein>
<keyword evidence="2" id="KW-1133">Transmembrane helix</keyword>
<feature type="compositionally biased region" description="Polar residues" evidence="1">
    <location>
        <begin position="399"/>
        <end position="413"/>
    </location>
</feature>
<dbReference type="Proteomes" id="UP000452235">
    <property type="component" value="Unassembled WGS sequence"/>
</dbReference>
<dbReference type="VEuPathDB" id="FungiDB:ATEG_05967"/>
<dbReference type="OrthoDB" id="536881at2759"/>
<gene>
    <name evidence="4" type="ORF">ATEIFO6365_0007035000</name>
</gene>
<name>A0A5M3Z4N9_ASPTE</name>
<evidence type="ECO:0000313" key="4">
    <source>
        <dbReference type="EMBL" id="GFF17801.1"/>
    </source>
</evidence>
<reference evidence="4 5" key="1">
    <citation type="submission" date="2020-01" db="EMBL/GenBank/DDBJ databases">
        <title>Aspergillus terreus IFO 6365 whole genome shotgun sequence.</title>
        <authorList>
            <person name="Kanamasa S."/>
            <person name="Takahashi H."/>
        </authorList>
    </citation>
    <scope>NUCLEOTIDE SEQUENCE [LARGE SCALE GENOMIC DNA]</scope>
    <source>
        <strain evidence="4 5">IFO 6365</strain>
    </source>
</reference>
<keyword evidence="2" id="KW-0812">Transmembrane</keyword>
<feature type="compositionally biased region" description="Pro residues" evidence="1">
    <location>
        <begin position="416"/>
        <end position="429"/>
    </location>
</feature>
<accession>A0A5M3Z4N9</accession>
<organism evidence="4 5">
    <name type="scientific">Aspergillus terreus</name>
    <dbReference type="NCBI Taxonomy" id="33178"/>
    <lineage>
        <taxon>Eukaryota</taxon>
        <taxon>Fungi</taxon>
        <taxon>Dikarya</taxon>
        <taxon>Ascomycota</taxon>
        <taxon>Pezizomycotina</taxon>
        <taxon>Eurotiomycetes</taxon>
        <taxon>Eurotiomycetidae</taxon>
        <taxon>Eurotiales</taxon>
        <taxon>Aspergillaceae</taxon>
        <taxon>Aspergillus</taxon>
        <taxon>Aspergillus subgen. Circumdati</taxon>
    </lineage>
</organism>
<evidence type="ECO:0000256" key="2">
    <source>
        <dbReference type="SAM" id="Phobius"/>
    </source>
</evidence>
<keyword evidence="5" id="KW-1185">Reference proteome</keyword>
<feature type="signal peptide" evidence="3">
    <location>
        <begin position="1"/>
        <end position="22"/>
    </location>
</feature>
<dbReference type="AlphaFoldDB" id="A0A5M3Z4N9"/>
<evidence type="ECO:0000256" key="1">
    <source>
        <dbReference type="SAM" id="MobiDB-lite"/>
    </source>
</evidence>
<proteinExistence type="predicted"/>
<evidence type="ECO:0000256" key="3">
    <source>
        <dbReference type="SAM" id="SignalP"/>
    </source>
</evidence>
<feature type="region of interest" description="Disordered" evidence="1">
    <location>
        <begin position="399"/>
        <end position="429"/>
    </location>
</feature>
<evidence type="ECO:0000313" key="5">
    <source>
        <dbReference type="Proteomes" id="UP000452235"/>
    </source>
</evidence>